<dbReference type="EMBL" id="CABFNO020001527">
    <property type="protein sequence ID" value="CAG9994414.1"/>
    <property type="molecule type" value="Genomic_DNA"/>
</dbReference>
<dbReference type="AlphaFoldDB" id="A0A9N9UKU0"/>
<comment type="caution">
    <text evidence="2">The sequence shown here is derived from an EMBL/GenBank/DDBJ whole genome shotgun (WGS) entry which is preliminary data.</text>
</comment>
<feature type="compositionally biased region" description="Polar residues" evidence="1">
    <location>
        <begin position="23"/>
        <end position="40"/>
    </location>
</feature>
<organism evidence="2 3">
    <name type="scientific">Clonostachys byssicola</name>
    <dbReference type="NCBI Taxonomy" id="160290"/>
    <lineage>
        <taxon>Eukaryota</taxon>
        <taxon>Fungi</taxon>
        <taxon>Dikarya</taxon>
        <taxon>Ascomycota</taxon>
        <taxon>Pezizomycotina</taxon>
        <taxon>Sordariomycetes</taxon>
        <taxon>Hypocreomycetidae</taxon>
        <taxon>Hypocreales</taxon>
        <taxon>Bionectriaceae</taxon>
        <taxon>Clonostachys</taxon>
    </lineage>
</organism>
<accession>A0A9N9UKU0</accession>
<sequence length="184" mass="19797">MSDESAATAQGPSPCSSIHVLENDTTTGGATNSSPNFNNPDENDGPAHSSRDSVSAGGEPAPKIRKRRRVRTGMLMLMWISQLPSCPSLPTDSSPSTIALQQLARPKLNTGIQAAFNANGGVFGEFRYYSFPISSYGISLMTRDTAVTSMAVLRLAKRRQPVVVTHVTVWDLFAPGQHHQQKVS</sequence>
<keyword evidence="3" id="KW-1185">Reference proteome</keyword>
<reference evidence="2 3" key="2">
    <citation type="submission" date="2021-10" db="EMBL/GenBank/DDBJ databases">
        <authorList>
            <person name="Piombo E."/>
        </authorList>
    </citation>
    <scope>NUCLEOTIDE SEQUENCE [LARGE SCALE GENOMIC DNA]</scope>
</reference>
<name>A0A9N9UKU0_9HYPO</name>
<reference evidence="3" key="1">
    <citation type="submission" date="2019-06" db="EMBL/GenBank/DDBJ databases">
        <authorList>
            <person name="Broberg M."/>
        </authorList>
    </citation>
    <scope>NUCLEOTIDE SEQUENCE [LARGE SCALE GENOMIC DNA]</scope>
</reference>
<protein>
    <submittedName>
        <fullName evidence="2">Uncharacterized protein</fullName>
    </submittedName>
</protein>
<evidence type="ECO:0000256" key="1">
    <source>
        <dbReference type="SAM" id="MobiDB-lite"/>
    </source>
</evidence>
<gene>
    <name evidence="2" type="ORF">CBYS24578_00013424</name>
</gene>
<dbReference type="Proteomes" id="UP000754883">
    <property type="component" value="Unassembled WGS sequence"/>
</dbReference>
<evidence type="ECO:0000313" key="3">
    <source>
        <dbReference type="Proteomes" id="UP000754883"/>
    </source>
</evidence>
<feature type="compositionally biased region" description="Polar residues" evidence="1">
    <location>
        <begin position="1"/>
        <end position="16"/>
    </location>
</feature>
<evidence type="ECO:0000313" key="2">
    <source>
        <dbReference type="EMBL" id="CAG9994414.1"/>
    </source>
</evidence>
<feature type="region of interest" description="Disordered" evidence="1">
    <location>
        <begin position="1"/>
        <end position="67"/>
    </location>
</feature>
<feature type="non-terminal residue" evidence="2">
    <location>
        <position position="184"/>
    </location>
</feature>
<proteinExistence type="predicted"/>